<dbReference type="RefSeq" id="WP_285666597.1">
    <property type="nucleotide sequence ID" value="NZ_BSTX01000005.1"/>
</dbReference>
<accession>A0A9W6SUW8</accession>
<sequence length="1126" mass="116855">MPKRDDSYGGGGYDVPDYEAGDPDRIAKVATEYHSVGKDAGDAYTLLMGADGIVSGQSETLEKLKKLLKNLPDQLGKARDSYNEAAGALDVYVPNLRAILPEIQRKQTALTTAESGASGDPQNTSLAAALSAATSDLQGSKDALETHAKTCRAALDTAAEKAIPERNFWQKLADWFQDNPLAEILLGLLSAVLMIFCPVAGLLLAGFLTAVQIVKMAVTGEWNFVDLFFSFIGFIPGGKILGFLRSGLKAMMPLAKGMLTGLRLTGKIGGGIADGILAVKNGIGKIAVTALNKTREVVTKIKSGITVNPKMSPYLAFGGRVLYNGAQDFTVEFIAGALSAWSTGKPIDWKSVAIGAGIGGGTGFAAGGLAGTKLGVDLKNSVVKFDNWGKFGADVKSAFKTGFTVKMDVPPPSINLSGHGSITMPDGGLNLKIGGVSGTFNTGGIPTVKVDGFTGIASMPGSTSFSKGLDNTGGFLNVTPTSIRSVGEHGALNLSTTPNLTTIGLGGSIISIDSGGVHLPGGGPVPLTHTPQNIGGFQVSGGNGHVSVVSPDGQRIEVGGGITEFSNDGTTVHLGNNEATVLTPDGHGVNVGHDSITAIDGNSEISIRPDSMTVDTNGVQTLHKDGTGTSFTTSTKTGATVVHTDGATNLSLDGIGVDRNFGAGTTDVTINGATYHLGGDGTFTAPNDHPGVNVTRGNGGTTLNLDGHSVFVKNDGTVTIENTATNWTTTVTPNGKVAELHNGRAGDWNSHGQQGNYTADTPRGTHVTRDGDTVTVNPGGPSKPNGNPNPGPVVTHVRGGDGHGSNYSQGGQRISHTPNGGHGAVTIEGGGGVRVERPSTWNPFGDGKETTNIHFGPGQNVKVKIDPPTFRVGLKDVDVHVTDLRGDKLAPDAVAPNGTKTWNVDGGTITLDKSGNLTVDAGGNKITADPQGTVVTKTGDVTSTINFKDNEVRTDGGGWTTRLDNDGSIETKNGTDGWVTSVNRWGEVSEQPNHRSPWHDWDSSWGGPRGEKEWLYESLAGVVKGVLSNAAKAGYTISQGGDVGQTLGRAFASVGHGWARGFSESQIGNRGMFPKDGLDEWVWKAGSKTLDAGYGKHIELDLKDTPGYATFPPVKDFILHLKSLRP</sequence>
<evidence type="ECO:0000256" key="2">
    <source>
        <dbReference type="SAM" id="Phobius"/>
    </source>
</evidence>
<keyword evidence="2" id="KW-0472">Membrane</keyword>
<feature type="compositionally biased region" description="Polar residues" evidence="1">
    <location>
        <begin position="750"/>
        <end position="759"/>
    </location>
</feature>
<evidence type="ECO:0000313" key="4">
    <source>
        <dbReference type="Proteomes" id="UP001165079"/>
    </source>
</evidence>
<keyword evidence="2" id="KW-1133">Transmembrane helix</keyword>
<dbReference type="AlphaFoldDB" id="A0A9W6SUW8"/>
<feature type="compositionally biased region" description="Gly residues" evidence="1">
    <location>
        <begin position="820"/>
        <end position="833"/>
    </location>
</feature>
<keyword evidence="4" id="KW-1185">Reference proteome</keyword>
<organism evidence="3 4">
    <name type="scientific">Actinorhabdospora filicis</name>
    <dbReference type="NCBI Taxonomy" id="1785913"/>
    <lineage>
        <taxon>Bacteria</taxon>
        <taxon>Bacillati</taxon>
        <taxon>Actinomycetota</taxon>
        <taxon>Actinomycetes</taxon>
        <taxon>Micromonosporales</taxon>
        <taxon>Micromonosporaceae</taxon>
        <taxon>Actinorhabdospora</taxon>
    </lineage>
</organism>
<dbReference type="EMBL" id="BSTX01000005">
    <property type="protein sequence ID" value="GLZ81191.1"/>
    <property type="molecule type" value="Genomic_DNA"/>
</dbReference>
<comment type="caution">
    <text evidence="3">The sequence shown here is derived from an EMBL/GenBank/DDBJ whole genome shotgun (WGS) entry which is preliminary data.</text>
</comment>
<feature type="compositionally biased region" description="Polar residues" evidence="1">
    <location>
        <begin position="805"/>
        <end position="818"/>
    </location>
</feature>
<feature type="transmembrane region" description="Helical" evidence="2">
    <location>
        <begin position="184"/>
        <end position="207"/>
    </location>
</feature>
<proteinExistence type="predicted"/>
<reference evidence="3" key="1">
    <citation type="submission" date="2023-03" db="EMBL/GenBank/DDBJ databases">
        <title>Actinorhabdospora filicis NBRC 111898.</title>
        <authorList>
            <person name="Ichikawa N."/>
            <person name="Sato H."/>
            <person name="Tonouchi N."/>
        </authorList>
    </citation>
    <scope>NUCLEOTIDE SEQUENCE</scope>
    <source>
        <strain evidence="3">NBRC 111898</strain>
    </source>
</reference>
<feature type="compositionally biased region" description="Low complexity" evidence="1">
    <location>
        <begin position="777"/>
        <end position="788"/>
    </location>
</feature>
<feature type="region of interest" description="Disordered" evidence="1">
    <location>
        <begin position="1"/>
        <end position="21"/>
    </location>
</feature>
<keyword evidence="2" id="KW-0812">Transmembrane</keyword>
<evidence type="ECO:0000256" key="1">
    <source>
        <dbReference type="SAM" id="MobiDB-lite"/>
    </source>
</evidence>
<gene>
    <name evidence="3" type="ORF">Afil01_59980</name>
</gene>
<feature type="transmembrane region" description="Helical" evidence="2">
    <location>
        <begin position="227"/>
        <end position="248"/>
    </location>
</feature>
<name>A0A9W6SUW8_9ACTN</name>
<protein>
    <submittedName>
        <fullName evidence="3">Uncharacterized protein</fullName>
    </submittedName>
</protein>
<dbReference type="Proteomes" id="UP001165079">
    <property type="component" value="Unassembled WGS sequence"/>
</dbReference>
<feature type="region of interest" description="Disordered" evidence="1">
    <location>
        <begin position="745"/>
        <end position="837"/>
    </location>
</feature>
<evidence type="ECO:0000313" key="3">
    <source>
        <dbReference type="EMBL" id="GLZ81191.1"/>
    </source>
</evidence>